<feature type="binding site" evidence="7">
    <location>
        <position position="13"/>
    </location>
    <ligand>
        <name>S-adenosyl-L-methionine</name>
        <dbReference type="ChEBI" id="CHEBI:59789"/>
    </ligand>
</feature>
<keyword evidence="3 7" id="KW-0808">Transferase</keyword>
<dbReference type="InterPro" id="IPR001737">
    <property type="entry name" value="KsgA/Erm"/>
</dbReference>
<dbReference type="Proteomes" id="UP000054248">
    <property type="component" value="Unassembled WGS sequence"/>
</dbReference>
<keyword evidence="10" id="KW-1185">Reference proteome</keyword>
<dbReference type="AlphaFoldDB" id="A0A0C3M7C0"/>
<proteinExistence type="inferred from homology"/>
<dbReference type="STRING" id="1051891.A0A0C3M7C0"/>
<comment type="subcellular location">
    <subcellularLocation>
        <location evidence="1">Mitochondrion</location>
    </subcellularLocation>
</comment>
<reference evidence="10" key="2">
    <citation type="submission" date="2015-01" db="EMBL/GenBank/DDBJ databases">
        <title>Evolutionary Origins and Diversification of the Mycorrhizal Mutualists.</title>
        <authorList>
            <consortium name="DOE Joint Genome Institute"/>
            <consortium name="Mycorrhizal Genomics Consortium"/>
            <person name="Kohler A."/>
            <person name="Kuo A."/>
            <person name="Nagy L.G."/>
            <person name="Floudas D."/>
            <person name="Copeland A."/>
            <person name="Barry K.W."/>
            <person name="Cichocki N."/>
            <person name="Veneault-Fourrey C."/>
            <person name="LaButti K."/>
            <person name="Lindquist E.A."/>
            <person name="Lipzen A."/>
            <person name="Lundell T."/>
            <person name="Morin E."/>
            <person name="Murat C."/>
            <person name="Riley R."/>
            <person name="Ohm R."/>
            <person name="Sun H."/>
            <person name="Tunlid A."/>
            <person name="Henrissat B."/>
            <person name="Grigoriev I.V."/>
            <person name="Hibbett D.S."/>
            <person name="Martin F."/>
        </authorList>
    </citation>
    <scope>NUCLEOTIDE SEQUENCE [LARGE SCALE GENOMIC DNA]</scope>
    <source>
        <strain evidence="10">MUT 4182</strain>
    </source>
</reference>
<feature type="binding site" evidence="7">
    <location>
        <position position="66"/>
    </location>
    <ligand>
        <name>S-adenosyl-L-methionine</name>
        <dbReference type="ChEBI" id="CHEBI:59789"/>
    </ligand>
</feature>
<accession>A0A0C3M7C0</accession>
<dbReference type="Gene3D" id="1.10.8.100">
    <property type="entry name" value="Ribosomal RNA adenine dimethylase-like, domain 2"/>
    <property type="match status" value="1"/>
</dbReference>
<dbReference type="GO" id="GO:0005759">
    <property type="term" value="C:mitochondrial matrix"/>
    <property type="evidence" value="ECO:0007669"/>
    <property type="project" value="TreeGrafter"/>
</dbReference>
<dbReference type="GO" id="GO:0000179">
    <property type="term" value="F:rRNA (adenine-N6,N6-)-dimethyltransferase activity"/>
    <property type="evidence" value="ECO:0007669"/>
    <property type="project" value="UniProtKB-UniRule"/>
</dbReference>
<dbReference type="PROSITE" id="PS51689">
    <property type="entry name" value="SAM_RNA_A_N6_MT"/>
    <property type="match status" value="1"/>
</dbReference>
<dbReference type="EMBL" id="KN822981">
    <property type="protein sequence ID" value="KIO29587.1"/>
    <property type="molecule type" value="Genomic_DNA"/>
</dbReference>
<keyword evidence="2 7" id="KW-0489">Methyltransferase</keyword>
<dbReference type="OrthoDB" id="16079at2759"/>
<dbReference type="Gene3D" id="3.40.50.150">
    <property type="entry name" value="Vaccinia Virus protein VP39"/>
    <property type="match status" value="1"/>
</dbReference>
<dbReference type="GO" id="GO:0034246">
    <property type="term" value="F:mitochondrial transcription factor activity"/>
    <property type="evidence" value="ECO:0007669"/>
    <property type="project" value="TreeGrafter"/>
</dbReference>
<evidence type="ECO:0000313" key="10">
    <source>
        <dbReference type="Proteomes" id="UP000054248"/>
    </source>
</evidence>
<evidence type="ECO:0000256" key="7">
    <source>
        <dbReference type="PROSITE-ProRule" id="PRU01026"/>
    </source>
</evidence>
<dbReference type="InterPro" id="IPR023165">
    <property type="entry name" value="rRNA_Ade_diMease-like_C"/>
</dbReference>
<evidence type="ECO:0000256" key="1">
    <source>
        <dbReference type="ARBA" id="ARBA00004173"/>
    </source>
</evidence>
<dbReference type="GO" id="GO:0003723">
    <property type="term" value="F:RNA binding"/>
    <property type="evidence" value="ECO:0007669"/>
    <property type="project" value="UniProtKB-UniRule"/>
</dbReference>
<keyword evidence="4 7" id="KW-0949">S-adenosyl-L-methionine</keyword>
<reference evidence="9 10" key="1">
    <citation type="submission" date="2014-04" db="EMBL/GenBank/DDBJ databases">
        <authorList>
            <consortium name="DOE Joint Genome Institute"/>
            <person name="Kuo A."/>
            <person name="Girlanda M."/>
            <person name="Perotto S."/>
            <person name="Kohler A."/>
            <person name="Nagy L.G."/>
            <person name="Floudas D."/>
            <person name="Copeland A."/>
            <person name="Barry K.W."/>
            <person name="Cichocki N."/>
            <person name="Veneault-Fourrey C."/>
            <person name="LaButti K."/>
            <person name="Lindquist E.A."/>
            <person name="Lipzen A."/>
            <person name="Lundell T."/>
            <person name="Morin E."/>
            <person name="Murat C."/>
            <person name="Sun H."/>
            <person name="Tunlid A."/>
            <person name="Henrissat B."/>
            <person name="Grigoriev I.V."/>
            <person name="Hibbett D.S."/>
            <person name="Martin F."/>
            <person name="Nordberg H.P."/>
            <person name="Cantor M.N."/>
            <person name="Hua S.X."/>
        </authorList>
    </citation>
    <scope>NUCLEOTIDE SEQUENCE [LARGE SCALE GENOMIC DNA]</scope>
    <source>
        <strain evidence="9 10">MUT 4182</strain>
    </source>
</reference>
<evidence type="ECO:0000256" key="6">
    <source>
        <dbReference type="ARBA" id="ARBA00024915"/>
    </source>
</evidence>
<evidence type="ECO:0000256" key="4">
    <source>
        <dbReference type="ARBA" id="ARBA00022691"/>
    </source>
</evidence>
<keyword evidence="8" id="KW-0698">rRNA processing</keyword>
<dbReference type="EC" id="2.1.1.-" evidence="8"/>
<evidence type="ECO:0000313" key="9">
    <source>
        <dbReference type="EMBL" id="KIO29587.1"/>
    </source>
</evidence>
<dbReference type="InterPro" id="IPR029063">
    <property type="entry name" value="SAM-dependent_MTases_sf"/>
</dbReference>
<dbReference type="HOGENOM" id="CLU_034228_1_0_1"/>
<evidence type="ECO:0000256" key="8">
    <source>
        <dbReference type="RuleBase" id="RU362106"/>
    </source>
</evidence>
<protein>
    <recommendedName>
        <fullName evidence="8">rRNA adenine N(6)-methyltransferase</fullName>
        <ecNumber evidence="8">2.1.1.-</ecNumber>
    </recommendedName>
</protein>
<dbReference type="SUPFAM" id="SSF53335">
    <property type="entry name" value="S-adenosyl-L-methionine-dependent methyltransferases"/>
    <property type="match status" value="1"/>
</dbReference>
<comment type="similarity">
    <text evidence="7 8">Belongs to the class I-like SAM-binding methyltransferase superfamily. rRNA adenine N(6)-methyltransferase family.</text>
</comment>
<name>A0A0C3M7C0_9AGAM</name>
<evidence type="ECO:0000256" key="5">
    <source>
        <dbReference type="ARBA" id="ARBA00022884"/>
    </source>
</evidence>
<keyword evidence="5 7" id="KW-0694">RNA-binding</keyword>
<evidence type="ECO:0000256" key="2">
    <source>
        <dbReference type="ARBA" id="ARBA00022603"/>
    </source>
</evidence>
<dbReference type="Pfam" id="PF00398">
    <property type="entry name" value="RrnaAD"/>
    <property type="match status" value="1"/>
</dbReference>
<dbReference type="PANTHER" id="PTHR11727">
    <property type="entry name" value="DIMETHYLADENOSINE TRANSFERASE"/>
    <property type="match status" value="1"/>
</dbReference>
<gene>
    <name evidence="9" type="ORF">M407DRAFT_21323</name>
</gene>
<comment type="function">
    <text evidence="6">Mitochondrial transcription factor that confers selective promoter recognition on the core subunit of the yeast mitochondrial RNA polymerase. Interacts with DNA in a non-specific manner.</text>
</comment>
<dbReference type="PANTHER" id="PTHR11727:SF17">
    <property type="entry name" value="DIMETHYLADENOSINE TRANSFERASE 1, MITOCHONDRIAL"/>
    <property type="match status" value="1"/>
</dbReference>
<comment type="caution">
    <text evidence="7">Lacks conserved residue(s) required for the propagation of feature annotation.</text>
</comment>
<organism evidence="9 10">
    <name type="scientific">Tulasnella calospora MUT 4182</name>
    <dbReference type="NCBI Taxonomy" id="1051891"/>
    <lineage>
        <taxon>Eukaryota</taxon>
        <taxon>Fungi</taxon>
        <taxon>Dikarya</taxon>
        <taxon>Basidiomycota</taxon>
        <taxon>Agaricomycotina</taxon>
        <taxon>Agaricomycetes</taxon>
        <taxon>Cantharellales</taxon>
        <taxon>Tulasnellaceae</taxon>
        <taxon>Tulasnella</taxon>
    </lineage>
</organism>
<dbReference type="GO" id="GO:0006391">
    <property type="term" value="P:transcription initiation at mitochondrial promoter"/>
    <property type="evidence" value="ECO:0007669"/>
    <property type="project" value="TreeGrafter"/>
</dbReference>
<evidence type="ECO:0000256" key="3">
    <source>
        <dbReference type="ARBA" id="ARBA00022679"/>
    </source>
</evidence>
<sequence>MKKGVGTSERSYLFNPVAARELVETYGLEENGYPKIVLETYPGPGVLTRALLALPRTTLKKLIVCEYGRGFHPDLEALAAADDRVHLVKEGAYYWTVYHELEEQGHFADLPRLDFNDGIHPNFRMVGHLPLNVLAAQWLSQILRAIADRAWMYAYGRVPIHLLIPEPQWQRVSAPPMSKDRCKLSIIAQANADFNLTLPQDYLKPYNSFFYPRGHDVTTKKLKDTAVGNNMMAVNFVPKIDPIIKSADSDEWDFLTRQLFVNKTLSLEKSISYLAPGASILLEHVTDPKLPLEAQIPIKTPIRGLTVEQWRSLANAFSKWPFKPDNIKALTNDEWKEIKVERK</sequence>